<dbReference type="Pfam" id="PF09209">
    <property type="entry name" value="CecR_C"/>
    <property type="match status" value="1"/>
</dbReference>
<keyword evidence="3" id="KW-0804">Transcription</keyword>
<dbReference type="PROSITE" id="PS50977">
    <property type="entry name" value="HTH_TETR_2"/>
    <property type="match status" value="1"/>
</dbReference>
<protein>
    <submittedName>
        <fullName evidence="6">CerR family C-terminal domain-containing protein</fullName>
    </submittedName>
</protein>
<evidence type="ECO:0000256" key="2">
    <source>
        <dbReference type="ARBA" id="ARBA00023125"/>
    </source>
</evidence>
<gene>
    <name evidence="6" type="ORF">HGO26_19350</name>
</gene>
<name>A0ABX1KUG3_9GAMM</name>
<dbReference type="EMBL" id="JABAEB010000015">
    <property type="protein sequence ID" value="NLQ25023.1"/>
    <property type="molecule type" value="Genomic_DNA"/>
</dbReference>
<organism evidence="6 7">
    <name type="scientific">Shewanella oncorhynchi</name>
    <dbReference type="NCBI Taxonomy" id="2726434"/>
    <lineage>
        <taxon>Bacteria</taxon>
        <taxon>Pseudomonadati</taxon>
        <taxon>Pseudomonadota</taxon>
        <taxon>Gammaproteobacteria</taxon>
        <taxon>Alteromonadales</taxon>
        <taxon>Shewanellaceae</taxon>
        <taxon>Shewanella</taxon>
    </lineage>
</organism>
<evidence type="ECO:0000256" key="3">
    <source>
        <dbReference type="ARBA" id="ARBA00023163"/>
    </source>
</evidence>
<dbReference type="InterPro" id="IPR050109">
    <property type="entry name" value="HTH-type_TetR-like_transc_reg"/>
</dbReference>
<evidence type="ECO:0000313" key="7">
    <source>
        <dbReference type="Proteomes" id="UP000527352"/>
    </source>
</evidence>
<evidence type="ECO:0000259" key="5">
    <source>
        <dbReference type="PROSITE" id="PS50977"/>
    </source>
</evidence>
<dbReference type="InterPro" id="IPR001647">
    <property type="entry name" value="HTH_TetR"/>
</dbReference>
<dbReference type="Pfam" id="PF00440">
    <property type="entry name" value="TetR_N"/>
    <property type="match status" value="1"/>
</dbReference>
<dbReference type="SUPFAM" id="SSF46689">
    <property type="entry name" value="Homeodomain-like"/>
    <property type="match status" value="1"/>
</dbReference>
<dbReference type="InterPro" id="IPR009057">
    <property type="entry name" value="Homeodomain-like_sf"/>
</dbReference>
<dbReference type="Gene3D" id="1.10.357.10">
    <property type="entry name" value="Tetracycline Repressor, domain 2"/>
    <property type="match status" value="1"/>
</dbReference>
<dbReference type="PANTHER" id="PTHR30055">
    <property type="entry name" value="HTH-TYPE TRANSCRIPTIONAL REGULATOR RUTR"/>
    <property type="match status" value="1"/>
</dbReference>
<feature type="DNA-binding region" description="H-T-H motif" evidence="4">
    <location>
        <begin position="41"/>
        <end position="60"/>
    </location>
</feature>
<keyword evidence="7" id="KW-1185">Reference proteome</keyword>
<dbReference type="InterPro" id="IPR015292">
    <property type="entry name" value="Tscrpt_reg_YbiH_C"/>
</dbReference>
<feature type="domain" description="HTH tetR-type" evidence="5">
    <location>
        <begin position="18"/>
        <end position="78"/>
    </location>
</feature>
<comment type="caution">
    <text evidence="6">The sequence shown here is derived from an EMBL/GenBank/DDBJ whole genome shotgun (WGS) entry which is preliminary data.</text>
</comment>
<accession>A0ABX1KUG3</accession>
<dbReference type="Gene3D" id="1.10.10.60">
    <property type="entry name" value="Homeodomain-like"/>
    <property type="match status" value="1"/>
</dbReference>
<evidence type="ECO:0000256" key="4">
    <source>
        <dbReference type="PROSITE-ProRule" id="PRU00335"/>
    </source>
</evidence>
<reference evidence="6 7" key="1">
    <citation type="submission" date="2020-04" db="EMBL/GenBank/DDBJ databases">
        <title>The first description of lens atrophy caused by putative novel Shewanella sp. that is a new emerging pathogen for cultured rainbow trout?</title>
        <authorList>
            <person name="Saticioglu I.B."/>
            <person name="Duman M."/>
            <person name="Altun S."/>
        </authorList>
    </citation>
    <scope>NUCLEOTIDE SEQUENCE [LARGE SCALE GENOMIC DNA]</scope>
    <source>
        <strain evidence="6 7">S-1</strain>
    </source>
</reference>
<dbReference type="InterPro" id="IPR036271">
    <property type="entry name" value="Tet_transcr_reg_TetR-rel_C_sf"/>
</dbReference>
<proteinExistence type="predicted"/>
<dbReference type="PRINTS" id="PR00455">
    <property type="entry name" value="HTHTETR"/>
</dbReference>
<evidence type="ECO:0000313" key="6">
    <source>
        <dbReference type="EMBL" id="NLQ25023.1"/>
    </source>
</evidence>
<dbReference type="SUPFAM" id="SSF48498">
    <property type="entry name" value="Tetracyclin repressor-like, C-terminal domain"/>
    <property type="match status" value="1"/>
</dbReference>
<sequence>MRNSKLRYVAGAGYARGEDTRARIINAALKIFGELGFDGASTRGIAAAAGVNAPALQYYFNNKEGVYLACAEYIASRVWEHMAPVVDYGERMLTENAGDDELIDAFCAIQVRTAEFMFESRESPEWRLFIAREQGGLEPAAGFQIMYQIVNKPISNLTVEIVGRLLGRPADDEETRIRSIVLNGQLALFQMMRRTAMASLDWEDIDAKRLDLIKRVITEHSRILLRSMVAERTSA</sequence>
<dbReference type="Proteomes" id="UP000527352">
    <property type="component" value="Unassembled WGS sequence"/>
</dbReference>
<dbReference type="PANTHER" id="PTHR30055:SF234">
    <property type="entry name" value="HTH-TYPE TRANSCRIPTIONAL REGULATOR BETI"/>
    <property type="match status" value="1"/>
</dbReference>
<evidence type="ECO:0000256" key="1">
    <source>
        <dbReference type="ARBA" id="ARBA00023015"/>
    </source>
</evidence>
<keyword evidence="2 4" id="KW-0238">DNA-binding</keyword>
<keyword evidence="1" id="KW-0805">Transcription regulation</keyword>